<dbReference type="RefSeq" id="WP_209456259.1">
    <property type="nucleotide sequence ID" value="NZ_BAAACS010000013.1"/>
</dbReference>
<dbReference type="PRINTS" id="PR00598">
    <property type="entry name" value="HTHMARR"/>
</dbReference>
<evidence type="ECO:0000313" key="6">
    <source>
        <dbReference type="Proteomes" id="UP000767291"/>
    </source>
</evidence>
<reference evidence="5 6" key="1">
    <citation type="submission" date="2021-03" db="EMBL/GenBank/DDBJ databases">
        <title>Genomic Encyclopedia of Type Strains, Phase IV (KMG-IV): sequencing the most valuable type-strain genomes for metagenomic binning, comparative biology and taxonomic classification.</title>
        <authorList>
            <person name="Goeker M."/>
        </authorList>
    </citation>
    <scope>NUCLEOTIDE SEQUENCE [LARGE SCALE GENOMIC DNA]</scope>
    <source>
        <strain evidence="5 6">DSM 1289</strain>
    </source>
</reference>
<dbReference type="SUPFAM" id="SSF46785">
    <property type="entry name" value="Winged helix' DNA-binding domain"/>
    <property type="match status" value="1"/>
</dbReference>
<name>A0ABS4EA37_9FIRM</name>
<evidence type="ECO:0000259" key="4">
    <source>
        <dbReference type="PROSITE" id="PS50995"/>
    </source>
</evidence>
<keyword evidence="6" id="KW-1185">Reference proteome</keyword>
<evidence type="ECO:0000256" key="3">
    <source>
        <dbReference type="ARBA" id="ARBA00023163"/>
    </source>
</evidence>
<keyword evidence="1" id="KW-0805">Transcription regulation</keyword>
<sequence length="144" mass="16291">MKGFLKTALANLQCEFVAERNSVNSKEITWFQYDILAILKEEGSCLPAYLGQRLGVTRVKLSKGLKGLKDKGYIVQQKGEDDGREMITKLTTKGIQLLNKIDTAHDDLKDTVEQVLSSEEQLIYTELSVKITQALKERRLSNEK</sequence>
<dbReference type="Pfam" id="PF12802">
    <property type="entry name" value="MarR_2"/>
    <property type="match status" value="1"/>
</dbReference>
<dbReference type="PANTHER" id="PTHR42756:SF1">
    <property type="entry name" value="TRANSCRIPTIONAL REPRESSOR OF EMRAB OPERON"/>
    <property type="match status" value="1"/>
</dbReference>
<dbReference type="SMART" id="SM00347">
    <property type="entry name" value="HTH_MARR"/>
    <property type="match status" value="1"/>
</dbReference>
<evidence type="ECO:0000256" key="1">
    <source>
        <dbReference type="ARBA" id="ARBA00023015"/>
    </source>
</evidence>
<dbReference type="PROSITE" id="PS50995">
    <property type="entry name" value="HTH_MARR_2"/>
    <property type="match status" value="1"/>
</dbReference>
<accession>A0ABS4EA37</accession>
<protein>
    <submittedName>
        <fullName evidence="5">DNA-binding MarR family transcriptional regulator</fullName>
    </submittedName>
</protein>
<dbReference type="Gene3D" id="1.10.10.10">
    <property type="entry name" value="Winged helix-like DNA-binding domain superfamily/Winged helix DNA-binding domain"/>
    <property type="match status" value="1"/>
</dbReference>
<evidence type="ECO:0000256" key="2">
    <source>
        <dbReference type="ARBA" id="ARBA00023125"/>
    </source>
</evidence>
<evidence type="ECO:0000313" key="5">
    <source>
        <dbReference type="EMBL" id="MBP1854812.1"/>
    </source>
</evidence>
<keyword evidence="2 5" id="KW-0238">DNA-binding</keyword>
<proteinExistence type="predicted"/>
<dbReference type="EMBL" id="JAGGJX010000001">
    <property type="protein sequence ID" value="MBP1854812.1"/>
    <property type="molecule type" value="Genomic_DNA"/>
</dbReference>
<gene>
    <name evidence="5" type="ORF">J2Z43_001202</name>
</gene>
<organism evidence="5 6">
    <name type="scientific">Metaclostridioides mangenotii</name>
    <dbReference type="NCBI Taxonomy" id="1540"/>
    <lineage>
        <taxon>Bacteria</taxon>
        <taxon>Bacillati</taxon>
        <taxon>Bacillota</taxon>
        <taxon>Clostridia</taxon>
        <taxon>Peptostreptococcales</taxon>
        <taxon>Peptostreptococcaceae</taxon>
        <taxon>Metaclostridioides</taxon>
    </lineage>
</organism>
<dbReference type="InterPro" id="IPR036388">
    <property type="entry name" value="WH-like_DNA-bd_sf"/>
</dbReference>
<dbReference type="Proteomes" id="UP000767291">
    <property type="component" value="Unassembled WGS sequence"/>
</dbReference>
<keyword evidence="3" id="KW-0804">Transcription</keyword>
<dbReference type="PANTHER" id="PTHR42756">
    <property type="entry name" value="TRANSCRIPTIONAL REGULATOR, MARR"/>
    <property type="match status" value="1"/>
</dbReference>
<comment type="caution">
    <text evidence="5">The sequence shown here is derived from an EMBL/GenBank/DDBJ whole genome shotgun (WGS) entry which is preliminary data.</text>
</comment>
<dbReference type="InterPro" id="IPR036390">
    <property type="entry name" value="WH_DNA-bd_sf"/>
</dbReference>
<dbReference type="GO" id="GO:0003677">
    <property type="term" value="F:DNA binding"/>
    <property type="evidence" value="ECO:0007669"/>
    <property type="project" value="UniProtKB-KW"/>
</dbReference>
<feature type="domain" description="HTH marR-type" evidence="4">
    <location>
        <begin position="1"/>
        <end position="133"/>
    </location>
</feature>
<dbReference type="InterPro" id="IPR000835">
    <property type="entry name" value="HTH_MarR-typ"/>
</dbReference>